<proteinExistence type="predicted"/>
<organism evidence="1 2">
    <name type="scientific">Malus domestica</name>
    <name type="common">Apple</name>
    <name type="synonym">Pyrus malus</name>
    <dbReference type="NCBI Taxonomy" id="3750"/>
    <lineage>
        <taxon>Eukaryota</taxon>
        <taxon>Viridiplantae</taxon>
        <taxon>Streptophyta</taxon>
        <taxon>Embryophyta</taxon>
        <taxon>Tracheophyta</taxon>
        <taxon>Spermatophyta</taxon>
        <taxon>Magnoliopsida</taxon>
        <taxon>eudicotyledons</taxon>
        <taxon>Gunneridae</taxon>
        <taxon>Pentapetalae</taxon>
        <taxon>rosids</taxon>
        <taxon>fabids</taxon>
        <taxon>Rosales</taxon>
        <taxon>Rosaceae</taxon>
        <taxon>Amygdaloideae</taxon>
        <taxon>Maleae</taxon>
        <taxon>Malus</taxon>
    </lineage>
</organism>
<dbReference type="AlphaFoldDB" id="A0A498IUN3"/>
<evidence type="ECO:0000313" key="2">
    <source>
        <dbReference type="Proteomes" id="UP000290289"/>
    </source>
</evidence>
<keyword evidence="2" id="KW-1185">Reference proteome</keyword>
<protein>
    <submittedName>
        <fullName evidence="1">Uncharacterized protein</fullName>
    </submittedName>
</protein>
<dbReference type="Proteomes" id="UP000290289">
    <property type="component" value="Chromosome 11"/>
</dbReference>
<accession>A0A498IUN3</accession>
<gene>
    <name evidence="1" type="ORF">DVH24_041889</name>
</gene>
<dbReference type="EMBL" id="RDQH01000337">
    <property type="protein sequence ID" value="RXH85121.1"/>
    <property type="molecule type" value="Genomic_DNA"/>
</dbReference>
<comment type="caution">
    <text evidence="1">The sequence shown here is derived from an EMBL/GenBank/DDBJ whole genome shotgun (WGS) entry which is preliminary data.</text>
</comment>
<reference evidence="1 2" key="1">
    <citation type="submission" date="2018-10" db="EMBL/GenBank/DDBJ databases">
        <title>A high-quality apple genome assembly.</title>
        <authorList>
            <person name="Hu J."/>
        </authorList>
    </citation>
    <scope>NUCLEOTIDE SEQUENCE [LARGE SCALE GENOMIC DNA]</scope>
    <source>
        <strain evidence="2">cv. HFTH1</strain>
        <tissue evidence="1">Young leaf</tissue>
    </source>
</reference>
<sequence>MSRVETAIAPTLARAPIRLSRSWTDFINEIKVDQNVLFDLILEWLRLSILQQLHQKRVFPVWLNFVPGISFRTDNGPFKYNV</sequence>
<evidence type="ECO:0000313" key="1">
    <source>
        <dbReference type="EMBL" id="RXH85121.1"/>
    </source>
</evidence>
<name>A0A498IUN3_MALDO</name>